<organism evidence="1 2">
    <name type="scientific">Hyphomicrobium sulfonivorans</name>
    <dbReference type="NCBI Taxonomy" id="121290"/>
    <lineage>
        <taxon>Bacteria</taxon>
        <taxon>Pseudomonadati</taxon>
        <taxon>Pseudomonadota</taxon>
        <taxon>Alphaproteobacteria</taxon>
        <taxon>Hyphomicrobiales</taxon>
        <taxon>Hyphomicrobiaceae</taxon>
        <taxon>Hyphomicrobium</taxon>
    </lineage>
</organism>
<accession>A0A109BES4</accession>
<evidence type="ECO:0000313" key="1">
    <source>
        <dbReference type="EMBL" id="KWT67436.1"/>
    </source>
</evidence>
<dbReference type="STRING" id="121290.APY04_2001"/>
<reference evidence="1 2" key="1">
    <citation type="submission" date="2015-10" db="EMBL/GenBank/DDBJ databases">
        <title>Transcriptomic analysis of a linuron degrading triple-species bacterial consortium.</title>
        <authorList>
            <person name="Albers P."/>
        </authorList>
    </citation>
    <scope>NUCLEOTIDE SEQUENCE [LARGE SCALE GENOMIC DNA]</scope>
    <source>
        <strain evidence="1 2">WDL6</strain>
    </source>
</reference>
<evidence type="ECO:0008006" key="3">
    <source>
        <dbReference type="Google" id="ProtNLM"/>
    </source>
</evidence>
<dbReference type="AlphaFoldDB" id="A0A109BES4"/>
<proteinExistence type="predicted"/>
<name>A0A109BES4_HYPSL</name>
<evidence type="ECO:0000313" key="2">
    <source>
        <dbReference type="Proteomes" id="UP000059074"/>
    </source>
</evidence>
<keyword evidence="2" id="KW-1185">Reference proteome</keyword>
<dbReference type="Proteomes" id="UP000059074">
    <property type="component" value="Unassembled WGS sequence"/>
</dbReference>
<protein>
    <recommendedName>
        <fullName evidence="3">Flagellar protein FlgN</fullName>
    </recommendedName>
</protein>
<dbReference type="EMBL" id="LMTR01000065">
    <property type="protein sequence ID" value="KWT67436.1"/>
    <property type="molecule type" value="Genomic_DNA"/>
</dbReference>
<sequence length="113" mass="12669">MTTTMRRIELLVDQETEALRSRSEIDLKDTNNRKSQALLELGLAARALEGGVLDEDIAVRLRGLRGKLERNQAMLQLHLEAVREVATIVADTIRDRDWDGTYSEHLGSGGAQR</sequence>
<comment type="caution">
    <text evidence="1">The sequence shown here is derived from an EMBL/GenBank/DDBJ whole genome shotgun (WGS) entry which is preliminary data.</text>
</comment>
<gene>
    <name evidence="1" type="ORF">APY04_2001</name>
</gene>
<dbReference type="PATRIC" id="fig|121290.4.peg.3398"/>